<reference evidence="1" key="1">
    <citation type="submission" date="2020-06" db="EMBL/GenBank/DDBJ databases">
        <title>Paenibacillus sp. nov., isolated from soil.</title>
        <authorList>
            <person name="Seo Y.L."/>
        </authorList>
    </citation>
    <scope>NUCLEOTIDE SEQUENCE [LARGE SCALE GENOMIC DNA]</scope>
    <source>
        <strain evidence="1">JW14</strain>
    </source>
</reference>
<evidence type="ECO:0000313" key="1">
    <source>
        <dbReference type="EMBL" id="NUU59863.1"/>
    </source>
</evidence>
<dbReference type="InterPro" id="IPR019734">
    <property type="entry name" value="TPR_rpt"/>
</dbReference>
<proteinExistence type="predicted"/>
<accession>A0A850EF18</accession>
<dbReference type="Gene3D" id="1.25.40.10">
    <property type="entry name" value="Tetratricopeptide repeat domain"/>
    <property type="match status" value="1"/>
</dbReference>
<dbReference type="InterPro" id="IPR038375">
    <property type="entry name" value="NDUFAF7_sf"/>
</dbReference>
<evidence type="ECO:0000313" key="2">
    <source>
        <dbReference type="Proteomes" id="UP000564806"/>
    </source>
</evidence>
<dbReference type="AlphaFoldDB" id="A0A850EF18"/>
<dbReference type="SUPFAM" id="SSF48452">
    <property type="entry name" value="TPR-like"/>
    <property type="match status" value="1"/>
</dbReference>
<dbReference type="InterPro" id="IPR011990">
    <property type="entry name" value="TPR-like_helical_dom_sf"/>
</dbReference>
<protein>
    <submittedName>
        <fullName evidence="1">Tetratricopeptide repeat protein</fullName>
    </submittedName>
</protein>
<comment type="caution">
    <text evidence="1">The sequence shown here is derived from an EMBL/GenBank/DDBJ whole genome shotgun (WGS) entry which is preliminary data.</text>
</comment>
<gene>
    <name evidence="1" type="ORF">HPT30_05775</name>
</gene>
<keyword evidence="2" id="KW-1185">Reference proteome</keyword>
<dbReference type="Gene3D" id="3.40.50.12710">
    <property type="match status" value="1"/>
</dbReference>
<organism evidence="1 2">
    <name type="scientific">Paenibacillus agri</name>
    <dbReference type="NCBI Taxonomy" id="2744309"/>
    <lineage>
        <taxon>Bacteria</taxon>
        <taxon>Bacillati</taxon>
        <taxon>Bacillota</taxon>
        <taxon>Bacilli</taxon>
        <taxon>Bacillales</taxon>
        <taxon>Paenibacillaceae</taxon>
        <taxon>Paenibacillus</taxon>
    </lineage>
</organism>
<dbReference type="InterPro" id="IPR029063">
    <property type="entry name" value="SAM-dependent_MTases_sf"/>
</dbReference>
<dbReference type="Proteomes" id="UP000564806">
    <property type="component" value="Unassembled WGS sequence"/>
</dbReference>
<dbReference type="SMART" id="SM00028">
    <property type="entry name" value="TPR"/>
    <property type="match status" value="2"/>
</dbReference>
<dbReference type="RefSeq" id="WP_175370486.1">
    <property type="nucleotide sequence ID" value="NZ_JABWCS010000194.1"/>
</dbReference>
<name>A0A850EF18_9BACL</name>
<dbReference type="EMBL" id="JABWCS010000194">
    <property type="protein sequence ID" value="NUU59863.1"/>
    <property type="molecule type" value="Genomic_DNA"/>
</dbReference>
<sequence length="520" mass="59184">MTTNGQQFYRFSEAPIWELQRAYFEEKGMKAWEDDEVPQYITSNPMIAEAYAEMIFGFLQDRAAQGHVSEPVTILELGAGAGRLAFHIVRQLREIRDYAGLTLPPVRYVMSDLAAKNVASWQRHPGLLSLVDEGLLDFARFDAVNDTELHLTQSKVVIRPGDLEQPLLVIANYFFCSIPQELLYVDEGKIFECEVALKFPEEVEGLSQSELLKKVVPEFQYRRAAGYEEDTHPYQGVIQIYQDKLEDSHILFPAAGLKCMERLNALSQAGFLLITADKGDHRLENWEFAPPPELIHHGCFSLTANYHAIQHAFEQKGAVSLFTQHHYKDINAGCILMLQEPASYVQTRLAYRRFIDRFGPDDFYCLKGSVDQHLGEMELRQLLAFWRLGGYDAELFIHSAEHISALLQDCGDEELLDLQRGIQIMWANHYAMEASYDLALDCGLILFEMDQFAEAREFLELSLAANLDEPVVPVLYSLAICNYELGDEAATLDYTTRALELEPEYEEALELLNALKQGVE</sequence>
<dbReference type="SUPFAM" id="SSF53335">
    <property type="entry name" value="S-adenosyl-L-methionine-dependent methyltransferases"/>
    <property type="match status" value="1"/>
</dbReference>